<keyword evidence="2 4" id="KW-0819">tRNA processing</keyword>
<dbReference type="InterPro" id="IPR001406">
    <property type="entry name" value="PsdUridine_synth_TruA"/>
</dbReference>
<evidence type="ECO:0000256" key="1">
    <source>
        <dbReference type="ARBA" id="ARBA00009375"/>
    </source>
</evidence>
<dbReference type="GO" id="GO:0160147">
    <property type="term" value="F:tRNA pseudouridine(38-40) synthase activity"/>
    <property type="evidence" value="ECO:0007669"/>
    <property type="project" value="UniProtKB-EC"/>
</dbReference>
<evidence type="ECO:0000259" key="8">
    <source>
        <dbReference type="Pfam" id="PF01416"/>
    </source>
</evidence>
<reference evidence="9" key="1">
    <citation type="submission" date="2020-10" db="EMBL/GenBank/DDBJ databases">
        <authorList>
            <person name="Gilroy R."/>
        </authorList>
    </citation>
    <scope>NUCLEOTIDE SEQUENCE</scope>
    <source>
        <strain evidence="9">CHK176-6737</strain>
    </source>
</reference>
<comment type="catalytic activity">
    <reaction evidence="4 7">
        <text>uridine(38/39/40) in tRNA = pseudouridine(38/39/40) in tRNA</text>
        <dbReference type="Rhea" id="RHEA:22376"/>
        <dbReference type="Rhea" id="RHEA-COMP:10085"/>
        <dbReference type="Rhea" id="RHEA-COMP:10087"/>
        <dbReference type="ChEBI" id="CHEBI:65314"/>
        <dbReference type="ChEBI" id="CHEBI:65315"/>
        <dbReference type="EC" id="5.4.99.12"/>
    </reaction>
</comment>
<evidence type="ECO:0000256" key="2">
    <source>
        <dbReference type="ARBA" id="ARBA00022694"/>
    </source>
</evidence>
<comment type="similarity">
    <text evidence="1 4 7">Belongs to the tRNA pseudouridine synthase TruA family.</text>
</comment>
<dbReference type="SUPFAM" id="SSF55120">
    <property type="entry name" value="Pseudouridine synthase"/>
    <property type="match status" value="1"/>
</dbReference>
<keyword evidence="3 4" id="KW-0413">Isomerase</keyword>
<dbReference type="Pfam" id="PF01416">
    <property type="entry name" value="PseudoU_synth_1"/>
    <property type="match status" value="2"/>
</dbReference>
<feature type="domain" description="Pseudouridine synthase I TruA alpha/beta" evidence="8">
    <location>
        <begin position="9"/>
        <end position="104"/>
    </location>
</feature>
<dbReference type="CDD" id="cd02570">
    <property type="entry name" value="PseudoU_synth_EcTruA"/>
    <property type="match status" value="1"/>
</dbReference>
<evidence type="ECO:0000313" key="9">
    <source>
        <dbReference type="EMBL" id="HIU69017.1"/>
    </source>
</evidence>
<sequence length="256" mass="29274">MRNILLKMQYDGACFHGWQVQQNAYTVQQALQDALQRLFGERPDVKGCSRTDSGVHAQAYCATFRTQKQIACENILRALNTYLPRGICVFDCFEVPDDFHPRYSCLAKQYVYKIYNAPVRSPFYENRALHYPYRLDETFLDREAKAFLGRHDFSGFCSARSDVEDTVREVYRADVVRRGDEVHFIVKANGFLYNMVRIMVGTLLFVAEGKIAPGTLGEVIAAKDRRRCGKTAPPGGLYLNQVEYAPQALQWKEDGV</sequence>
<dbReference type="GO" id="GO:0003723">
    <property type="term" value="F:RNA binding"/>
    <property type="evidence" value="ECO:0007669"/>
    <property type="project" value="InterPro"/>
</dbReference>
<dbReference type="Gene3D" id="3.30.70.580">
    <property type="entry name" value="Pseudouridine synthase I, catalytic domain, N-terminal subdomain"/>
    <property type="match status" value="1"/>
</dbReference>
<name>A0A9D1SN25_9FIRM</name>
<dbReference type="InterPro" id="IPR020103">
    <property type="entry name" value="PsdUridine_synth_cat_dom_sf"/>
</dbReference>
<comment type="function">
    <text evidence="4">Formation of pseudouridine at positions 38, 39 and 40 in the anticodon stem and loop of transfer RNAs.</text>
</comment>
<evidence type="ECO:0000313" key="10">
    <source>
        <dbReference type="Proteomes" id="UP000824125"/>
    </source>
</evidence>
<dbReference type="NCBIfam" id="TIGR00071">
    <property type="entry name" value="hisT_truA"/>
    <property type="match status" value="1"/>
</dbReference>
<evidence type="ECO:0000256" key="5">
    <source>
        <dbReference type="PIRSR" id="PIRSR001430-1"/>
    </source>
</evidence>
<dbReference type="InterPro" id="IPR020094">
    <property type="entry name" value="TruA/RsuA/RluB/E/F_N"/>
</dbReference>
<dbReference type="InterPro" id="IPR020097">
    <property type="entry name" value="PsdUridine_synth_TruA_a/b_dom"/>
</dbReference>
<dbReference type="Proteomes" id="UP000824125">
    <property type="component" value="Unassembled WGS sequence"/>
</dbReference>
<evidence type="ECO:0000256" key="3">
    <source>
        <dbReference type="ARBA" id="ARBA00023235"/>
    </source>
</evidence>
<feature type="binding site" evidence="4 6">
    <location>
        <position position="110"/>
    </location>
    <ligand>
        <name>substrate</name>
    </ligand>
</feature>
<protein>
    <recommendedName>
        <fullName evidence="4">tRNA pseudouridine synthase A</fullName>
        <ecNumber evidence="4">5.4.99.12</ecNumber>
    </recommendedName>
    <alternativeName>
        <fullName evidence="4">tRNA pseudouridine(38-40) synthase</fullName>
    </alternativeName>
    <alternativeName>
        <fullName evidence="4">tRNA pseudouridylate synthase I</fullName>
    </alternativeName>
    <alternativeName>
        <fullName evidence="4">tRNA-uridine isomerase I</fullName>
    </alternativeName>
</protein>
<evidence type="ECO:0000256" key="6">
    <source>
        <dbReference type="PIRSR" id="PIRSR001430-2"/>
    </source>
</evidence>
<dbReference type="Gene3D" id="3.30.70.660">
    <property type="entry name" value="Pseudouridine synthase I, catalytic domain, C-terminal subdomain"/>
    <property type="match status" value="1"/>
</dbReference>
<dbReference type="HAMAP" id="MF_00171">
    <property type="entry name" value="TruA"/>
    <property type="match status" value="1"/>
</dbReference>
<dbReference type="PIRSF" id="PIRSF001430">
    <property type="entry name" value="tRNA_psdUrid_synth"/>
    <property type="match status" value="1"/>
</dbReference>
<dbReference type="AlphaFoldDB" id="A0A9D1SN25"/>
<dbReference type="EC" id="5.4.99.12" evidence="4"/>
<dbReference type="EMBL" id="DVNM01000018">
    <property type="protein sequence ID" value="HIU69017.1"/>
    <property type="molecule type" value="Genomic_DNA"/>
</dbReference>
<evidence type="ECO:0000256" key="4">
    <source>
        <dbReference type="HAMAP-Rule" id="MF_00171"/>
    </source>
</evidence>
<feature type="domain" description="Pseudouridine synthase I TruA alpha/beta" evidence="8">
    <location>
        <begin position="144"/>
        <end position="244"/>
    </location>
</feature>
<organism evidence="9 10">
    <name type="scientific">Candidatus Scybalenecus merdavium</name>
    <dbReference type="NCBI Taxonomy" id="2840939"/>
    <lineage>
        <taxon>Bacteria</taxon>
        <taxon>Bacillati</taxon>
        <taxon>Bacillota</taxon>
        <taxon>Clostridia</taxon>
        <taxon>Eubacteriales</taxon>
        <taxon>Oscillospiraceae</taxon>
        <taxon>Oscillospiraceae incertae sedis</taxon>
        <taxon>Candidatus Scybalenecus</taxon>
    </lineage>
</organism>
<comment type="caution">
    <text evidence="9">The sequence shown here is derived from an EMBL/GenBank/DDBJ whole genome shotgun (WGS) entry which is preliminary data.</text>
</comment>
<comment type="caution">
    <text evidence="4">Lacks conserved residue(s) required for the propagation of feature annotation.</text>
</comment>
<feature type="active site" description="Nucleophile" evidence="4 5">
    <location>
        <position position="52"/>
    </location>
</feature>
<dbReference type="PANTHER" id="PTHR11142:SF0">
    <property type="entry name" value="TRNA PSEUDOURIDINE SYNTHASE-LIKE 1"/>
    <property type="match status" value="1"/>
</dbReference>
<dbReference type="PANTHER" id="PTHR11142">
    <property type="entry name" value="PSEUDOURIDYLATE SYNTHASE"/>
    <property type="match status" value="1"/>
</dbReference>
<accession>A0A9D1SN25</accession>
<dbReference type="FunFam" id="3.30.70.580:FF:000001">
    <property type="entry name" value="tRNA pseudouridine synthase A"/>
    <property type="match status" value="1"/>
</dbReference>
<evidence type="ECO:0000256" key="7">
    <source>
        <dbReference type="RuleBase" id="RU003792"/>
    </source>
</evidence>
<dbReference type="InterPro" id="IPR020095">
    <property type="entry name" value="PsdUridine_synth_TruA_C"/>
</dbReference>
<comment type="subunit">
    <text evidence="4">Homodimer.</text>
</comment>
<reference evidence="9" key="2">
    <citation type="journal article" date="2021" name="PeerJ">
        <title>Extensive microbial diversity within the chicken gut microbiome revealed by metagenomics and culture.</title>
        <authorList>
            <person name="Gilroy R."/>
            <person name="Ravi A."/>
            <person name="Getino M."/>
            <person name="Pursley I."/>
            <person name="Horton D.L."/>
            <person name="Alikhan N.F."/>
            <person name="Baker D."/>
            <person name="Gharbi K."/>
            <person name="Hall N."/>
            <person name="Watson M."/>
            <person name="Adriaenssens E.M."/>
            <person name="Foster-Nyarko E."/>
            <person name="Jarju S."/>
            <person name="Secka A."/>
            <person name="Antonio M."/>
            <person name="Oren A."/>
            <person name="Chaudhuri R.R."/>
            <person name="La Ragione R."/>
            <person name="Hildebrand F."/>
            <person name="Pallen M.J."/>
        </authorList>
    </citation>
    <scope>NUCLEOTIDE SEQUENCE</scope>
    <source>
        <strain evidence="9">CHK176-6737</strain>
    </source>
</reference>
<dbReference type="GO" id="GO:0031119">
    <property type="term" value="P:tRNA pseudouridine synthesis"/>
    <property type="evidence" value="ECO:0007669"/>
    <property type="project" value="UniProtKB-UniRule"/>
</dbReference>
<gene>
    <name evidence="4 9" type="primary">truA</name>
    <name evidence="9" type="ORF">IAD23_03585</name>
</gene>
<proteinExistence type="inferred from homology"/>